<gene>
    <name evidence="1" type="ORF">ANCCEY_13322</name>
</gene>
<dbReference type="EMBL" id="KE125636">
    <property type="protein sequence ID" value="EPB67587.1"/>
    <property type="molecule type" value="Genomic_DNA"/>
</dbReference>
<evidence type="ECO:0000313" key="2">
    <source>
        <dbReference type="Proteomes" id="UP000054495"/>
    </source>
</evidence>
<keyword evidence="2" id="KW-1185">Reference proteome</keyword>
<dbReference type="PANTHER" id="PTHR35015">
    <property type="entry name" value="PROTEIN CBR-OSM-7-RELATED"/>
    <property type="match status" value="1"/>
</dbReference>
<dbReference type="InterPro" id="IPR053124">
    <property type="entry name" value="Notch_signaling_modulators"/>
</dbReference>
<organism evidence="1 2">
    <name type="scientific">Ancylostoma ceylanicum</name>
    <dbReference type="NCBI Taxonomy" id="53326"/>
    <lineage>
        <taxon>Eukaryota</taxon>
        <taxon>Metazoa</taxon>
        <taxon>Ecdysozoa</taxon>
        <taxon>Nematoda</taxon>
        <taxon>Chromadorea</taxon>
        <taxon>Rhabditida</taxon>
        <taxon>Rhabditina</taxon>
        <taxon>Rhabditomorpha</taxon>
        <taxon>Strongyloidea</taxon>
        <taxon>Ancylostomatidae</taxon>
        <taxon>Ancylostomatinae</taxon>
        <taxon>Ancylostoma</taxon>
    </lineage>
</organism>
<dbReference type="Proteomes" id="UP000054495">
    <property type="component" value="Unassembled WGS sequence"/>
</dbReference>
<dbReference type="PANTHER" id="PTHR35015:SF2">
    <property type="entry name" value="DELTA AND OSM-11 HOMOLOG PROTEIN 1"/>
    <property type="match status" value="1"/>
</dbReference>
<name>A0A0D6LIY4_9BILA</name>
<proteinExistence type="predicted"/>
<dbReference type="AlphaFoldDB" id="A0A0D6LIY4"/>
<reference evidence="1 2" key="1">
    <citation type="submission" date="2013-05" db="EMBL/GenBank/DDBJ databases">
        <title>Draft genome of the parasitic nematode Anyclostoma ceylanicum.</title>
        <authorList>
            <person name="Mitreva M."/>
        </authorList>
    </citation>
    <scope>NUCLEOTIDE SEQUENCE [LARGE SCALE GENOMIC DNA]</scope>
</reference>
<dbReference type="GO" id="GO:0005615">
    <property type="term" value="C:extracellular space"/>
    <property type="evidence" value="ECO:0007669"/>
    <property type="project" value="TreeGrafter"/>
</dbReference>
<accession>A0A0D6LIY4</accession>
<sequence length="202" mass="23807">MAWEYPRELLALSKPRAQMSCRDCFQFVFFDATPIDIAALCFRVHNRPLPKRHKPRKPRSVYCAAYRPNFEYYCVGIWSGEKLSMSSRHSERIKKFCPTYKHHCISHRGRSTHHRKHSRRYRAGSEEELRSKSYEDILKELSEIVPCTPECNPNVHPHCTQECKCDYDYPRMQRFCNPPALPMFLNVCRCRLVGSCAVAEMN</sequence>
<dbReference type="GO" id="GO:0045747">
    <property type="term" value="P:positive regulation of Notch signaling pathway"/>
    <property type="evidence" value="ECO:0007669"/>
    <property type="project" value="TreeGrafter"/>
</dbReference>
<protein>
    <submittedName>
        <fullName evidence="1">Uncharacterized protein</fullName>
    </submittedName>
</protein>
<evidence type="ECO:0000313" key="1">
    <source>
        <dbReference type="EMBL" id="EPB67587.1"/>
    </source>
</evidence>
<dbReference type="GO" id="GO:0005112">
    <property type="term" value="F:Notch binding"/>
    <property type="evidence" value="ECO:0007669"/>
    <property type="project" value="TreeGrafter"/>
</dbReference>